<keyword evidence="4" id="KW-0067">ATP-binding</keyword>
<evidence type="ECO:0000259" key="8">
    <source>
        <dbReference type="Pfam" id="PF23598"/>
    </source>
</evidence>
<keyword evidence="10" id="KW-1185">Reference proteome</keyword>
<feature type="domain" description="NB-ARC" evidence="5">
    <location>
        <begin position="165"/>
        <end position="336"/>
    </location>
</feature>
<evidence type="ECO:0000256" key="2">
    <source>
        <dbReference type="ARBA" id="ARBA00022741"/>
    </source>
</evidence>
<keyword evidence="2" id="KW-0547">Nucleotide-binding</keyword>
<gene>
    <name evidence="9" type="ORF">ORAREDHAP_LOCUS19774</name>
</gene>
<evidence type="ECO:0000259" key="7">
    <source>
        <dbReference type="Pfam" id="PF23559"/>
    </source>
</evidence>
<dbReference type="InterPro" id="IPR036388">
    <property type="entry name" value="WH-like_DNA-bd_sf"/>
</dbReference>
<dbReference type="PRINTS" id="PR00364">
    <property type="entry name" value="DISEASERSIST"/>
</dbReference>
<evidence type="ECO:0000256" key="4">
    <source>
        <dbReference type="ARBA" id="ARBA00022840"/>
    </source>
</evidence>
<dbReference type="FunFam" id="1.10.10.10:FF:000322">
    <property type="entry name" value="Probable disease resistance protein At1g63360"/>
    <property type="match status" value="1"/>
</dbReference>
<name>A0A6J5WTZ9_PRUAR</name>
<evidence type="ECO:0000259" key="5">
    <source>
        <dbReference type="Pfam" id="PF00931"/>
    </source>
</evidence>
<dbReference type="Gene3D" id="1.20.5.4130">
    <property type="match status" value="1"/>
</dbReference>
<evidence type="ECO:0000313" key="9">
    <source>
        <dbReference type="EMBL" id="CAB4303505.1"/>
    </source>
</evidence>
<dbReference type="Pfam" id="PF00931">
    <property type="entry name" value="NB-ARC"/>
    <property type="match status" value="1"/>
</dbReference>
<evidence type="ECO:0000313" key="10">
    <source>
        <dbReference type="Proteomes" id="UP000507245"/>
    </source>
</evidence>
<dbReference type="AlphaFoldDB" id="A0A6J5WTZ9"/>
<dbReference type="Proteomes" id="UP000507245">
    <property type="component" value="Unassembled WGS sequence"/>
</dbReference>
<dbReference type="Gene3D" id="3.80.10.10">
    <property type="entry name" value="Ribonuclease Inhibitor"/>
    <property type="match status" value="2"/>
</dbReference>
<dbReference type="Pfam" id="PF23559">
    <property type="entry name" value="WHD_DRP"/>
    <property type="match status" value="1"/>
</dbReference>
<dbReference type="Gene3D" id="1.10.10.10">
    <property type="entry name" value="Winged helix-like DNA-binding domain superfamily/Winged helix DNA-binding domain"/>
    <property type="match status" value="1"/>
</dbReference>
<evidence type="ECO:0008006" key="11">
    <source>
        <dbReference type="Google" id="ProtNLM"/>
    </source>
</evidence>
<dbReference type="GO" id="GO:0006952">
    <property type="term" value="P:defense response"/>
    <property type="evidence" value="ECO:0007669"/>
    <property type="project" value="UniProtKB-KW"/>
</dbReference>
<evidence type="ECO:0000259" key="6">
    <source>
        <dbReference type="Pfam" id="PF18052"/>
    </source>
</evidence>
<accession>A0A6J5WTZ9</accession>
<keyword evidence="3" id="KW-0611">Plant defense</keyword>
<dbReference type="InterPro" id="IPR041118">
    <property type="entry name" value="Rx_N"/>
</dbReference>
<dbReference type="EMBL" id="CAEKKB010000003">
    <property type="protein sequence ID" value="CAB4303505.1"/>
    <property type="molecule type" value="Genomic_DNA"/>
</dbReference>
<keyword evidence="1" id="KW-0677">Repeat</keyword>
<dbReference type="Gene3D" id="3.40.50.300">
    <property type="entry name" value="P-loop containing nucleotide triphosphate hydrolases"/>
    <property type="match status" value="1"/>
</dbReference>
<evidence type="ECO:0000256" key="1">
    <source>
        <dbReference type="ARBA" id="ARBA00022737"/>
    </source>
</evidence>
<reference evidence="10" key="1">
    <citation type="journal article" date="2020" name="Genome Biol.">
        <title>Gamete binning: chromosome-level and haplotype-resolved genome assembly enabled by high-throughput single-cell sequencing of gamete genomes.</title>
        <authorList>
            <person name="Campoy J.A."/>
            <person name="Sun H."/>
            <person name="Goel M."/>
            <person name="Jiao W.-B."/>
            <person name="Folz-Donahue K."/>
            <person name="Wang N."/>
            <person name="Rubio M."/>
            <person name="Liu C."/>
            <person name="Kukat C."/>
            <person name="Ruiz D."/>
            <person name="Huettel B."/>
            <person name="Schneeberger K."/>
        </authorList>
    </citation>
    <scope>NUCLEOTIDE SEQUENCE [LARGE SCALE GENOMIC DNA]</scope>
    <source>
        <strain evidence="10">cv. Rojo Pasion</strain>
    </source>
</reference>
<dbReference type="InterPro" id="IPR058922">
    <property type="entry name" value="WHD_DRP"/>
</dbReference>
<dbReference type="Gene3D" id="1.10.8.430">
    <property type="entry name" value="Helical domain of apoptotic protease-activating factors"/>
    <property type="match status" value="1"/>
</dbReference>
<sequence>MAELLICQLIELLRVRPKKKKLLRGKQQVQQLTVILQEIQPLLEDAERRQVKESSIKIWLHDLKEACCDLEDVFDEWDTAILRLKIEKVRFDIFNYCLCFSQLSRVGQRRDIDRRMKDLRERLSVIASEIGNYRFNLLSREIEQPARTETSSFIHDSAIYGRDKEKENLISKLVCESSEEGMRSDVNVISIVGMGGLGKTTLAQFVYNDDRVRVHFDLKIWVCVSDTFDVVRVAKAILEATLSPTQELVELDALLEHIHESIAGKKFLLVLDDVWNEDFSKWEVLKQPLLLGGVGSRILVTTRKERVAQAMRTTVMITLGALSEEYCWSIFSQRAFLGMEKGKYKQLEEIGMKIVNKCHGVPLAVKTLGTLMRSKNTTQQWEHVLHNEMWELELELDPEDVNRNVFVSLLLSYCALPPALRCCFLYCSCFPKDYVIERDNLIKLWMSQGYLHFHGNKEKEILGQEYFMNLAMRSFFQDFEKDYKGNIIRCKMHDLVHDFAQFLTEFECFIMEVDGVTEKTMPVIEKFRHSTFVLAPGAPFPLSTWEGKSLRTLFILGSTNTTINPGILLHLSGLRTLNLSDCWFKELPEEVGEFIHLRYLNLSGNDELERLPESLCDLSNLQTLLINDCMRLRRLPEAMGKLVNLRHLHIDWSFNLERLPKGIAKLTSLQTLDMLVVPRDDKNEAFQLGDLKKLNQLKGYLRICRCGNLEQLGGAEEVELMNRKNIVNLNLDFDWSGGRRLEDERILECLRPHSNLESLEIRKYRGITLSPDWLVWLTNLTRLHLYSCQYCESLPPLGKLPSLESLQICIMKSVKSVGLEFLGIGTDGAELSQFISFPKLRELRFSELGKWEVWEGSVGSTEEYNSITIMPCLHSLEIDSCFCIHVLPNFLKKTPLQNLMITECKILQEHCRRERGKEWDKISHIPNIKINYENFSKG</sequence>
<dbReference type="InterPro" id="IPR027417">
    <property type="entry name" value="P-loop_NTPase"/>
</dbReference>
<dbReference type="GO" id="GO:0005524">
    <property type="term" value="F:ATP binding"/>
    <property type="evidence" value="ECO:0007669"/>
    <property type="project" value="UniProtKB-KW"/>
</dbReference>
<proteinExistence type="predicted"/>
<dbReference type="OrthoDB" id="5279713at2759"/>
<dbReference type="InterPro" id="IPR002182">
    <property type="entry name" value="NB-ARC"/>
</dbReference>
<dbReference type="SUPFAM" id="SSF52540">
    <property type="entry name" value="P-loop containing nucleoside triphosphate hydrolases"/>
    <property type="match status" value="1"/>
</dbReference>
<evidence type="ECO:0000256" key="3">
    <source>
        <dbReference type="ARBA" id="ARBA00022821"/>
    </source>
</evidence>
<dbReference type="FunFam" id="3.40.50.300:FF:001091">
    <property type="entry name" value="Probable disease resistance protein At1g61300"/>
    <property type="match status" value="1"/>
</dbReference>
<organism evidence="9 10">
    <name type="scientific">Prunus armeniaca</name>
    <name type="common">Apricot</name>
    <name type="synonym">Armeniaca vulgaris</name>
    <dbReference type="NCBI Taxonomy" id="36596"/>
    <lineage>
        <taxon>Eukaryota</taxon>
        <taxon>Viridiplantae</taxon>
        <taxon>Streptophyta</taxon>
        <taxon>Embryophyta</taxon>
        <taxon>Tracheophyta</taxon>
        <taxon>Spermatophyta</taxon>
        <taxon>Magnoliopsida</taxon>
        <taxon>eudicotyledons</taxon>
        <taxon>Gunneridae</taxon>
        <taxon>Pentapetalae</taxon>
        <taxon>rosids</taxon>
        <taxon>fabids</taxon>
        <taxon>Rosales</taxon>
        <taxon>Rosaceae</taxon>
        <taxon>Amygdaloideae</taxon>
        <taxon>Amygdaleae</taxon>
        <taxon>Prunus</taxon>
    </lineage>
</organism>
<dbReference type="InterPro" id="IPR032675">
    <property type="entry name" value="LRR_dom_sf"/>
</dbReference>
<dbReference type="Pfam" id="PF18052">
    <property type="entry name" value="Rx_N"/>
    <property type="match status" value="1"/>
</dbReference>
<dbReference type="PANTHER" id="PTHR36766">
    <property type="entry name" value="PLANT BROAD-SPECTRUM MILDEW RESISTANCE PROTEIN RPW8"/>
    <property type="match status" value="1"/>
</dbReference>
<dbReference type="GO" id="GO:0051707">
    <property type="term" value="P:response to other organism"/>
    <property type="evidence" value="ECO:0007669"/>
    <property type="project" value="UniProtKB-ARBA"/>
</dbReference>
<dbReference type="SUPFAM" id="SSF52058">
    <property type="entry name" value="L domain-like"/>
    <property type="match status" value="1"/>
</dbReference>
<dbReference type="InterPro" id="IPR042197">
    <property type="entry name" value="Apaf_helical"/>
</dbReference>
<feature type="domain" description="Disease resistance R13L4/SHOC-2-like LRR" evidence="8">
    <location>
        <begin position="551"/>
        <end position="878"/>
    </location>
</feature>
<protein>
    <recommendedName>
        <fullName evidence="11">NB-ARC domain-containing protein</fullName>
    </recommendedName>
</protein>
<feature type="domain" description="Disease resistance protein winged helix" evidence="7">
    <location>
        <begin position="430"/>
        <end position="500"/>
    </location>
</feature>
<dbReference type="InterPro" id="IPR055414">
    <property type="entry name" value="LRR_R13L4/SHOC2-like"/>
</dbReference>
<dbReference type="PANTHER" id="PTHR36766:SF45">
    <property type="entry name" value="NB-ARC DOMAIN-CONTAINING PROTEIN"/>
    <property type="match status" value="1"/>
</dbReference>
<dbReference type="GO" id="GO:0043531">
    <property type="term" value="F:ADP binding"/>
    <property type="evidence" value="ECO:0007669"/>
    <property type="project" value="InterPro"/>
</dbReference>
<feature type="domain" description="Disease resistance N-terminal" evidence="6">
    <location>
        <begin position="20"/>
        <end position="87"/>
    </location>
</feature>
<dbReference type="Pfam" id="PF23598">
    <property type="entry name" value="LRR_14"/>
    <property type="match status" value="1"/>
</dbReference>